<dbReference type="PANTHER" id="PTHR30035:SF3">
    <property type="entry name" value="INTERMEMBRANE PHOSPHOLIPID TRANSPORT SYSTEM LIPOPROTEIN MLAA"/>
    <property type="match status" value="1"/>
</dbReference>
<dbReference type="EMBL" id="JAGETV010000010">
    <property type="protein sequence ID" value="MBO1927393.1"/>
    <property type="molecule type" value="Genomic_DNA"/>
</dbReference>
<evidence type="ECO:0000313" key="4">
    <source>
        <dbReference type="EMBL" id="MBO1927393.1"/>
    </source>
</evidence>
<dbReference type="PRINTS" id="PR01805">
    <property type="entry name" value="VACJLIPOPROT"/>
</dbReference>
<protein>
    <submittedName>
        <fullName evidence="4">VacJ family lipoprotein</fullName>
    </submittedName>
</protein>
<reference evidence="4 5" key="1">
    <citation type="submission" date="2021-03" db="EMBL/GenBank/DDBJ databases">
        <title>Thiomicrorhabdus sp.nov.,novel sulfur-oxidizing bacteria isolated from coastal sediment.</title>
        <authorList>
            <person name="Liu X."/>
        </authorList>
    </citation>
    <scope>NUCLEOTIDE SEQUENCE [LARGE SCALE GENOMIC DNA]</scope>
    <source>
        <strain evidence="4 5">6S2-11</strain>
    </source>
</reference>
<dbReference type="PANTHER" id="PTHR30035">
    <property type="entry name" value="LIPOPROTEIN VACJ-RELATED"/>
    <property type="match status" value="1"/>
</dbReference>
<comment type="similarity">
    <text evidence="1">Belongs to the MlaA family.</text>
</comment>
<sequence length="262" mass="29127">MKFPIFVFAFVLLFQTKAYADDYDILFGDVLAEEVTVTKPVSGNAISNLDPYSDFNRAMFDFNLAFHDSIGRPLSNAYKKIPSPARTGLENFIDNLGEPLSMLNSFLQGDIEGGLTGFMRFAFNSTIGFFGVLDIATEMGLHSKNEDLGQTLFVWGVWPETNYLVLPLLGPTTTRGIFGSGVESISDPFEIYDHADFGDEQRIALFATSGFISYTKVAPLLDDLINRSTGYEFAREGYIQLRMGQLYNGAPPMPALDDFNFD</sequence>
<name>A0ABS3Q5F5_9GAMM</name>
<keyword evidence="2 3" id="KW-0732">Signal</keyword>
<evidence type="ECO:0000256" key="1">
    <source>
        <dbReference type="ARBA" id="ARBA00010634"/>
    </source>
</evidence>
<dbReference type="RefSeq" id="WP_208149373.1">
    <property type="nucleotide sequence ID" value="NZ_JAGETV010000010.1"/>
</dbReference>
<proteinExistence type="inferred from homology"/>
<keyword evidence="4" id="KW-0449">Lipoprotein</keyword>
<accession>A0ABS3Q5F5</accession>
<dbReference type="Proteomes" id="UP000664835">
    <property type="component" value="Unassembled WGS sequence"/>
</dbReference>
<dbReference type="Pfam" id="PF04333">
    <property type="entry name" value="MlaA"/>
    <property type="match status" value="1"/>
</dbReference>
<gene>
    <name evidence="4" type="ORF">J3998_07350</name>
</gene>
<organism evidence="4 5">
    <name type="scientific">Thiomicrorhabdus marina</name>
    <dbReference type="NCBI Taxonomy" id="2818442"/>
    <lineage>
        <taxon>Bacteria</taxon>
        <taxon>Pseudomonadati</taxon>
        <taxon>Pseudomonadota</taxon>
        <taxon>Gammaproteobacteria</taxon>
        <taxon>Thiotrichales</taxon>
        <taxon>Piscirickettsiaceae</taxon>
        <taxon>Thiomicrorhabdus</taxon>
    </lineage>
</organism>
<evidence type="ECO:0000256" key="2">
    <source>
        <dbReference type="ARBA" id="ARBA00022729"/>
    </source>
</evidence>
<keyword evidence="5" id="KW-1185">Reference proteome</keyword>
<feature type="chain" id="PRO_5045166941" evidence="3">
    <location>
        <begin position="21"/>
        <end position="262"/>
    </location>
</feature>
<feature type="signal peptide" evidence="3">
    <location>
        <begin position="1"/>
        <end position="20"/>
    </location>
</feature>
<dbReference type="InterPro" id="IPR007428">
    <property type="entry name" value="MlaA"/>
</dbReference>
<comment type="caution">
    <text evidence="4">The sequence shown here is derived from an EMBL/GenBank/DDBJ whole genome shotgun (WGS) entry which is preliminary data.</text>
</comment>
<evidence type="ECO:0000256" key="3">
    <source>
        <dbReference type="SAM" id="SignalP"/>
    </source>
</evidence>
<evidence type="ECO:0000313" key="5">
    <source>
        <dbReference type="Proteomes" id="UP000664835"/>
    </source>
</evidence>